<evidence type="ECO:0000256" key="2">
    <source>
        <dbReference type="ARBA" id="ARBA00023015"/>
    </source>
</evidence>
<evidence type="ECO:0000256" key="1">
    <source>
        <dbReference type="ARBA" id="ARBA00004123"/>
    </source>
</evidence>
<gene>
    <name evidence="6" type="ORF">HanXRQr2_Chr14g0636571</name>
</gene>
<organism evidence="6 7">
    <name type="scientific">Helianthus annuus</name>
    <name type="common">Common sunflower</name>
    <dbReference type="NCBI Taxonomy" id="4232"/>
    <lineage>
        <taxon>Eukaryota</taxon>
        <taxon>Viridiplantae</taxon>
        <taxon>Streptophyta</taxon>
        <taxon>Embryophyta</taxon>
        <taxon>Tracheophyta</taxon>
        <taxon>Spermatophyta</taxon>
        <taxon>Magnoliopsida</taxon>
        <taxon>eudicotyledons</taxon>
        <taxon>Gunneridae</taxon>
        <taxon>Pentapetalae</taxon>
        <taxon>asterids</taxon>
        <taxon>campanulids</taxon>
        <taxon>Asterales</taxon>
        <taxon>Asteraceae</taxon>
        <taxon>Asteroideae</taxon>
        <taxon>Heliantheae alliance</taxon>
        <taxon>Heliantheae</taxon>
        <taxon>Helianthus</taxon>
    </lineage>
</organism>
<evidence type="ECO:0000256" key="4">
    <source>
        <dbReference type="ARBA" id="ARBA00023163"/>
    </source>
</evidence>
<name>A0A9K3H734_HELAN</name>
<accession>A0A9K3H734</accession>
<keyword evidence="5" id="KW-0539">Nucleus</keyword>
<keyword evidence="4" id="KW-0804">Transcription</keyword>
<dbReference type="AlphaFoldDB" id="A0A9K3H734"/>
<evidence type="ECO:0000313" key="7">
    <source>
        <dbReference type="Proteomes" id="UP000215914"/>
    </source>
</evidence>
<dbReference type="Proteomes" id="UP000215914">
    <property type="component" value="Unassembled WGS sequence"/>
</dbReference>
<dbReference type="GO" id="GO:0003677">
    <property type="term" value="F:DNA binding"/>
    <property type="evidence" value="ECO:0007669"/>
    <property type="project" value="UniProtKB-KW"/>
</dbReference>
<sequence length="151" mass="17493">MDVSEDLLLDEENQDMEDDIVDVEHDVPVIEADPVLEPVFVGVPQILAVVHQANICELTWCLSFRFTLMQRIPKAFAANVDLSVFDEMVVQTEDGFSMTLEIRQETTRGRPRYAFRGWRNFMLQAGLENGAEFLLRYYRDQNKLRILNPDP</sequence>
<evidence type="ECO:0000313" key="6">
    <source>
        <dbReference type="EMBL" id="KAF5768448.1"/>
    </source>
</evidence>
<dbReference type="GO" id="GO:0005634">
    <property type="term" value="C:nucleus"/>
    <property type="evidence" value="ECO:0007669"/>
    <property type="project" value="UniProtKB-SubCell"/>
</dbReference>
<keyword evidence="3" id="KW-0238">DNA-binding</keyword>
<dbReference type="Gramene" id="mRNA:HanXRQr2_Chr14g0636571">
    <property type="protein sequence ID" value="mRNA:HanXRQr2_Chr14g0636571"/>
    <property type="gene ID" value="HanXRQr2_Chr14g0636571"/>
</dbReference>
<dbReference type="SUPFAM" id="SSF101936">
    <property type="entry name" value="DNA-binding pseudobarrel domain"/>
    <property type="match status" value="1"/>
</dbReference>
<evidence type="ECO:0000256" key="5">
    <source>
        <dbReference type="ARBA" id="ARBA00023242"/>
    </source>
</evidence>
<comment type="caution">
    <text evidence="6">The sequence shown here is derived from an EMBL/GenBank/DDBJ whole genome shotgun (WGS) entry which is preliminary data.</text>
</comment>
<keyword evidence="2" id="KW-0805">Transcription regulation</keyword>
<reference evidence="6" key="1">
    <citation type="journal article" date="2017" name="Nature">
        <title>The sunflower genome provides insights into oil metabolism, flowering and Asterid evolution.</title>
        <authorList>
            <person name="Badouin H."/>
            <person name="Gouzy J."/>
            <person name="Grassa C.J."/>
            <person name="Murat F."/>
            <person name="Staton S.E."/>
            <person name="Cottret L."/>
            <person name="Lelandais-Briere C."/>
            <person name="Owens G.L."/>
            <person name="Carrere S."/>
            <person name="Mayjonade B."/>
            <person name="Legrand L."/>
            <person name="Gill N."/>
            <person name="Kane N.C."/>
            <person name="Bowers J.E."/>
            <person name="Hubner S."/>
            <person name="Bellec A."/>
            <person name="Berard A."/>
            <person name="Berges H."/>
            <person name="Blanchet N."/>
            <person name="Boniface M.C."/>
            <person name="Brunel D."/>
            <person name="Catrice O."/>
            <person name="Chaidir N."/>
            <person name="Claudel C."/>
            <person name="Donnadieu C."/>
            <person name="Faraut T."/>
            <person name="Fievet G."/>
            <person name="Helmstetter N."/>
            <person name="King M."/>
            <person name="Knapp S.J."/>
            <person name="Lai Z."/>
            <person name="Le Paslier M.C."/>
            <person name="Lippi Y."/>
            <person name="Lorenzon L."/>
            <person name="Mandel J.R."/>
            <person name="Marage G."/>
            <person name="Marchand G."/>
            <person name="Marquand E."/>
            <person name="Bret-Mestries E."/>
            <person name="Morien E."/>
            <person name="Nambeesan S."/>
            <person name="Nguyen T."/>
            <person name="Pegot-Espagnet P."/>
            <person name="Pouilly N."/>
            <person name="Raftis F."/>
            <person name="Sallet E."/>
            <person name="Schiex T."/>
            <person name="Thomas J."/>
            <person name="Vandecasteele C."/>
            <person name="Vares D."/>
            <person name="Vear F."/>
            <person name="Vautrin S."/>
            <person name="Crespi M."/>
            <person name="Mangin B."/>
            <person name="Burke J.M."/>
            <person name="Salse J."/>
            <person name="Munos S."/>
            <person name="Vincourt P."/>
            <person name="Rieseberg L.H."/>
            <person name="Langlade N.B."/>
        </authorList>
    </citation>
    <scope>NUCLEOTIDE SEQUENCE</scope>
    <source>
        <tissue evidence="6">Leaves</tissue>
    </source>
</reference>
<proteinExistence type="predicted"/>
<protein>
    <submittedName>
        <fullName evidence="6">Transcription factor B3-Domain family</fullName>
    </submittedName>
</protein>
<dbReference type="EMBL" id="MNCJ02000329">
    <property type="protein sequence ID" value="KAF5768448.1"/>
    <property type="molecule type" value="Genomic_DNA"/>
</dbReference>
<comment type="subcellular location">
    <subcellularLocation>
        <location evidence="1">Nucleus</location>
    </subcellularLocation>
</comment>
<reference evidence="6" key="2">
    <citation type="submission" date="2020-06" db="EMBL/GenBank/DDBJ databases">
        <title>Helianthus annuus Genome sequencing and assembly Release 2.</title>
        <authorList>
            <person name="Gouzy J."/>
            <person name="Langlade N."/>
            <person name="Munos S."/>
        </authorList>
    </citation>
    <scope>NUCLEOTIDE SEQUENCE</scope>
    <source>
        <tissue evidence="6">Leaves</tissue>
    </source>
</reference>
<dbReference type="InterPro" id="IPR015300">
    <property type="entry name" value="DNA-bd_pseudobarrel_sf"/>
</dbReference>
<evidence type="ECO:0000256" key="3">
    <source>
        <dbReference type="ARBA" id="ARBA00023125"/>
    </source>
</evidence>
<keyword evidence="7" id="KW-1185">Reference proteome</keyword>